<keyword evidence="3" id="KW-1185">Reference proteome</keyword>
<dbReference type="GO" id="GO:0005634">
    <property type="term" value="C:nucleus"/>
    <property type="evidence" value="ECO:0007669"/>
    <property type="project" value="InterPro"/>
</dbReference>
<organism evidence="2 3">
    <name type="scientific">Acaulospora morrowiae</name>
    <dbReference type="NCBI Taxonomy" id="94023"/>
    <lineage>
        <taxon>Eukaryota</taxon>
        <taxon>Fungi</taxon>
        <taxon>Fungi incertae sedis</taxon>
        <taxon>Mucoromycota</taxon>
        <taxon>Glomeromycotina</taxon>
        <taxon>Glomeromycetes</taxon>
        <taxon>Diversisporales</taxon>
        <taxon>Acaulosporaceae</taxon>
        <taxon>Acaulospora</taxon>
    </lineage>
</organism>
<dbReference type="Gene3D" id="2.40.50.140">
    <property type="entry name" value="Nucleic acid-binding proteins"/>
    <property type="match status" value="1"/>
</dbReference>
<sequence length="104" mass="11269">MTELISIGIIKNIFEAHANGKKLPENPVLQVLKIAAANPVQNQNPTASPRYRAAFSDGYTYAQGVISSLGMNVSGEKLDRGHLIRLTQYAVNPTQNINGAAHRL</sequence>
<dbReference type="Proteomes" id="UP000789342">
    <property type="component" value="Unassembled WGS sequence"/>
</dbReference>
<dbReference type="Pfam" id="PF04057">
    <property type="entry name" value="Rep-A_N"/>
    <property type="match status" value="1"/>
</dbReference>
<proteinExistence type="predicted"/>
<feature type="domain" description="Replication factor-A protein 1 N-terminal" evidence="1">
    <location>
        <begin position="8"/>
        <end position="95"/>
    </location>
</feature>
<protein>
    <submittedName>
        <fullName evidence="2">5392_t:CDS:1</fullName>
    </submittedName>
</protein>
<dbReference type="SUPFAM" id="SSF50249">
    <property type="entry name" value="Nucleic acid-binding proteins"/>
    <property type="match status" value="1"/>
</dbReference>
<name>A0A9N8VGG5_9GLOM</name>
<gene>
    <name evidence="2" type="ORF">AMORRO_LOCUS701</name>
</gene>
<comment type="caution">
    <text evidence="2">The sequence shown here is derived from an EMBL/GenBank/DDBJ whole genome shotgun (WGS) entry which is preliminary data.</text>
</comment>
<evidence type="ECO:0000313" key="2">
    <source>
        <dbReference type="EMBL" id="CAG8447348.1"/>
    </source>
</evidence>
<dbReference type="InterPro" id="IPR012340">
    <property type="entry name" value="NA-bd_OB-fold"/>
</dbReference>
<dbReference type="GO" id="GO:0006260">
    <property type="term" value="P:DNA replication"/>
    <property type="evidence" value="ECO:0007669"/>
    <property type="project" value="InterPro"/>
</dbReference>
<dbReference type="InterPro" id="IPR007199">
    <property type="entry name" value="Rep_factor-A_N"/>
</dbReference>
<reference evidence="2" key="1">
    <citation type="submission" date="2021-06" db="EMBL/GenBank/DDBJ databases">
        <authorList>
            <person name="Kallberg Y."/>
            <person name="Tangrot J."/>
            <person name="Rosling A."/>
        </authorList>
    </citation>
    <scope>NUCLEOTIDE SEQUENCE</scope>
    <source>
        <strain evidence="2">CL551</strain>
    </source>
</reference>
<dbReference type="OrthoDB" id="1751331at2759"/>
<dbReference type="AlphaFoldDB" id="A0A9N8VGG5"/>
<dbReference type="EMBL" id="CAJVPV010000222">
    <property type="protein sequence ID" value="CAG8447348.1"/>
    <property type="molecule type" value="Genomic_DNA"/>
</dbReference>
<accession>A0A9N8VGG5</accession>
<evidence type="ECO:0000259" key="1">
    <source>
        <dbReference type="Pfam" id="PF04057"/>
    </source>
</evidence>
<evidence type="ECO:0000313" key="3">
    <source>
        <dbReference type="Proteomes" id="UP000789342"/>
    </source>
</evidence>
<dbReference type="GO" id="GO:0003677">
    <property type="term" value="F:DNA binding"/>
    <property type="evidence" value="ECO:0007669"/>
    <property type="project" value="InterPro"/>
</dbReference>